<comment type="cofactor">
    <cofactor evidence="1">
        <name>Mg(2+)</name>
        <dbReference type="ChEBI" id="CHEBI:18420"/>
    </cofactor>
</comment>
<dbReference type="CDD" id="cd13959">
    <property type="entry name" value="PT_UbiA_COQ2"/>
    <property type="match status" value="1"/>
</dbReference>
<feature type="transmembrane region" description="Helical" evidence="8">
    <location>
        <begin position="33"/>
        <end position="54"/>
    </location>
</feature>
<evidence type="ECO:0000256" key="4">
    <source>
        <dbReference type="ARBA" id="ARBA00022679"/>
    </source>
</evidence>
<evidence type="ECO:0000256" key="8">
    <source>
        <dbReference type="SAM" id="Phobius"/>
    </source>
</evidence>
<evidence type="ECO:0000256" key="2">
    <source>
        <dbReference type="ARBA" id="ARBA00004141"/>
    </source>
</evidence>
<comment type="subcellular location">
    <subcellularLocation>
        <location evidence="2">Membrane</location>
        <topology evidence="2">Multi-pass membrane protein</topology>
    </subcellularLocation>
</comment>
<evidence type="ECO:0000256" key="3">
    <source>
        <dbReference type="ARBA" id="ARBA00005985"/>
    </source>
</evidence>
<evidence type="ECO:0000256" key="7">
    <source>
        <dbReference type="ARBA" id="ARBA00023136"/>
    </source>
</evidence>
<keyword evidence="4" id="KW-0808">Transferase</keyword>
<dbReference type="GO" id="GO:0016765">
    <property type="term" value="F:transferase activity, transferring alkyl or aryl (other than methyl) groups"/>
    <property type="evidence" value="ECO:0007669"/>
    <property type="project" value="InterPro"/>
</dbReference>
<reference evidence="9" key="2">
    <citation type="submission" date="2021-12" db="EMBL/GenBank/DDBJ databases">
        <title>Resequencing data analysis of finger millet.</title>
        <authorList>
            <person name="Hatakeyama M."/>
            <person name="Aluri S."/>
            <person name="Balachadran M.T."/>
            <person name="Sivarajan S.R."/>
            <person name="Poveda L."/>
            <person name="Shimizu-Inatsugi R."/>
            <person name="Schlapbach R."/>
            <person name="Sreeman S.M."/>
            <person name="Shimizu K.K."/>
        </authorList>
    </citation>
    <scope>NUCLEOTIDE SEQUENCE</scope>
</reference>
<comment type="caution">
    <text evidence="9">The sequence shown here is derived from an EMBL/GenBank/DDBJ whole genome shotgun (WGS) entry which is preliminary data.</text>
</comment>
<keyword evidence="6 8" id="KW-1133">Transmembrane helix</keyword>
<keyword evidence="7 8" id="KW-0472">Membrane</keyword>
<dbReference type="Gene3D" id="1.20.120.1780">
    <property type="entry name" value="UbiA prenyltransferase"/>
    <property type="match status" value="1"/>
</dbReference>
<dbReference type="Proteomes" id="UP001054889">
    <property type="component" value="Unassembled WGS sequence"/>
</dbReference>
<comment type="similarity">
    <text evidence="3">Belongs to the UbiA prenyltransferase family.</text>
</comment>
<dbReference type="PANTHER" id="PTHR11048:SF28">
    <property type="entry name" value="4-HYDROXYBENZOATE POLYPRENYLTRANSFERASE, MITOCHONDRIAL"/>
    <property type="match status" value="1"/>
</dbReference>
<gene>
    <name evidence="9" type="primary">gb23803</name>
    <name evidence="9" type="ORF">PR202_gb23803</name>
</gene>
<dbReference type="EMBL" id="BQKI01000086">
    <property type="protein sequence ID" value="GJN35070.1"/>
    <property type="molecule type" value="Genomic_DNA"/>
</dbReference>
<keyword evidence="10" id="KW-1185">Reference proteome</keyword>
<dbReference type="Pfam" id="PF01040">
    <property type="entry name" value="UbiA"/>
    <property type="match status" value="1"/>
</dbReference>
<evidence type="ECO:0000256" key="6">
    <source>
        <dbReference type="ARBA" id="ARBA00022989"/>
    </source>
</evidence>
<dbReference type="GO" id="GO:0006744">
    <property type="term" value="P:ubiquinone biosynthetic process"/>
    <property type="evidence" value="ECO:0007669"/>
    <property type="project" value="TreeGrafter"/>
</dbReference>
<accession>A0AAV5FKZ4</accession>
<dbReference type="InterPro" id="IPR044878">
    <property type="entry name" value="UbiA_sf"/>
</dbReference>
<protein>
    <submittedName>
        <fullName evidence="9">Uncharacterized protein</fullName>
    </submittedName>
</protein>
<sequence>MKRITYWPQAYLGFPMNWGAILGWIAIKGSLDYAIILPMYAGAICWTLVYDTIYAHQDRKDDLKAGVKSTAIKFGHNTKYWLSAFGAACIGSLALSGYNAGLAWPYYPFLAAAAGQLGWQISGVDLSDGSDCNRKFVSNKWFGAYIFGGILFGQLASR</sequence>
<dbReference type="AlphaFoldDB" id="A0AAV5FKZ4"/>
<evidence type="ECO:0000313" key="10">
    <source>
        <dbReference type="Proteomes" id="UP001054889"/>
    </source>
</evidence>
<proteinExistence type="inferred from homology"/>
<dbReference type="Gene3D" id="1.10.357.140">
    <property type="entry name" value="UbiA prenyltransferase"/>
    <property type="match status" value="1"/>
</dbReference>
<feature type="transmembrane region" description="Helical" evidence="8">
    <location>
        <begin position="7"/>
        <end position="27"/>
    </location>
</feature>
<evidence type="ECO:0000313" key="9">
    <source>
        <dbReference type="EMBL" id="GJN35070.1"/>
    </source>
</evidence>
<organism evidence="9 10">
    <name type="scientific">Eleusine coracana subsp. coracana</name>
    <dbReference type="NCBI Taxonomy" id="191504"/>
    <lineage>
        <taxon>Eukaryota</taxon>
        <taxon>Viridiplantae</taxon>
        <taxon>Streptophyta</taxon>
        <taxon>Embryophyta</taxon>
        <taxon>Tracheophyta</taxon>
        <taxon>Spermatophyta</taxon>
        <taxon>Magnoliopsida</taxon>
        <taxon>Liliopsida</taxon>
        <taxon>Poales</taxon>
        <taxon>Poaceae</taxon>
        <taxon>PACMAD clade</taxon>
        <taxon>Chloridoideae</taxon>
        <taxon>Cynodonteae</taxon>
        <taxon>Eleusininae</taxon>
        <taxon>Eleusine</taxon>
    </lineage>
</organism>
<name>A0AAV5FKZ4_ELECO</name>
<reference evidence="9" key="1">
    <citation type="journal article" date="2018" name="DNA Res.">
        <title>Multiple hybrid de novo genome assembly of finger millet, an orphan allotetraploid crop.</title>
        <authorList>
            <person name="Hatakeyama M."/>
            <person name="Aluri S."/>
            <person name="Balachadran M.T."/>
            <person name="Sivarajan S.R."/>
            <person name="Patrignani A."/>
            <person name="Gruter S."/>
            <person name="Poveda L."/>
            <person name="Shimizu-Inatsugi R."/>
            <person name="Baeten J."/>
            <person name="Francoijs K.J."/>
            <person name="Nataraja K.N."/>
            <person name="Reddy Y.A.N."/>
            <person name="Phadnis S."/>
            <person name="Ravikumar R.L."/>
            <person name="Schlapbach R."/>
            <person name="Sreeman S.M."/>
            <person name="Shimizu K.K."/>
        </authorList>
    </citation>
    <scope>NUCLEOTIDE SEQUENCE</scope>
</reference>
<dbReference type="InterPro" id="IPR039653">
    <property type="entry name" value="Prenyltransferase"/>
</dbReference>
<keyword evidence="5 8" id="KW-0812">Transmembrane</keyword>
<dbReference type="InterPro" id="IPR000537">
    <property type="entry name" value="UbiA_prenyltransferase"/>
</dbReference>
<dbReference type="PANTHER" id="PTHR11048">
    <property type="entry name" value="PRENYLTRANSFERASES"/>
    <property type="match status" value="1"/>
</dbReference>
<evidence type="ECO:0000256" key="1">
    <source>
        <dbReference type="ARBA" id="ARBA00001946"/>
    </source>
</evidence>
<dbReference type="FunFam" id="1.20.120.1780:FF:000001">
    <property type="entry name" value="4-hydroxybenzoate octaprenyltransferase"/>
    <property type="match status" value="1"/>
</dbReference>
<dbReference type="GO" id="GO:0005743">
    <property type="term" value="C:mitochondrial inner membrane"/>
    <property type="evidence" value="ECO:0007669"/>
    <property type="project" value="TreeGrafter"/>
</dbReference>
<evidence type="ECO:0000256" key="5">
    <source>
        <dbReference type="ARBA" id="ARBA00022692"/>
    </source>
</evidence>
<feature type="transmembrane region" description="Helical" evidence="8">
    <location>
        <begin position="80"/>
        <end position="100"/>
    </location>
</feature>